<dbReference type="EMBL" id="JAEUGD010000009">
    <property type="protein sequence ID" value="MBL6445376.1"/>
    <property type="molecule type" value="Genomic_DNA"/>
</dbReference>
<keyword evidence="2" id="KW-1185">Reference proteome</keyword>
<evidence type="ECO:0000313" key="1">
    <source>
        <dbReference type="EMBL" id="MBL6445376.1"/>
    </source>
</evidence>
<dbReference type="RefSeq" id="WP_202854923.1">
    <property type="nucleotide sequence ID" value="NZ_JAEUGD010000009.1"/>
</dbReference>
<dbReference type="AlphaFoldDB" id="A0A937FYQ6"/>
<sequence>MPKDIIYDFDIWYRPTLSNFDKLTDALSNIQPDNRSELKSIVFHPERCYIRITEKPFKIELLPQIAGYVRQDYSQVKERAISFRLNKHEAPVISYEDLIQTKKSLGRDIDKNDIRGLENAKKKEKNKGF</sequence>
<proteinExistence type="predicted"/>
<comment type="caution">
    <text evidence="1">The sequence shown here is derived from an EMBL/GenBank/DDBJ whole genome shotgun (WGS) entry which is preliminary data.</text>
</comment>
<dbReference type="Gene3D" id="3.30.460.40">
    <property type="match status" value="1"/>
</dbReference>
<gene>
    <name evidence="1" type="ORF">JMN32_03600</name>
</gene>
<dbReference type="Proteomes" id="UP000614216">
    <property type="component" value="Unassembled WGS sequence"/>
</dbReference>
<name>A0A937FYQ6_9BACT</name>
<evidence type="ECO:0000313" key="2">
    <source>
        <dbReference type="Proteomes" id="UP000614216"/>
    </source>
</evidence>
<reference evidence="1" key="1">
    <citation type="submission" date="2021-01" db="EMBL/GenBank/DDBJ databases">
        <title>Fulvivirga kasyanovii gen. nov., sp nov., a novel member of the phylum Bacteroidetes isolated from seawater in a mussel farm.</title>
        <authorList>
            <person name="Zhao L.-H."/>
            <person name="Wang Z.-J."/>
        </authorList>
    </citation>
    <scope>NUCLEOTIDE SEQUENCE</scope>
    <source>
        <strain evidence="1">29W222</strain>
    </source>
</reference>
<dbReference type="SUPFAM" id="SSF81301">
    <property type="entry name" value="Nucleotidyltransferase"/>
    <property type="match status" value="1"/>
</dbReference>
<dbReference type="InterPro" id="IPR043519">
    <property type="entry name" value="NT_sf"/>
</dbReference>
<accession>A0A937FYQ6</accession>
<organism evidence="1 2">
    <name type="scientific">Fulvivirga marina</name>
    <dbReference type="NCBI Taxonomy" id="2494733"/>
    <lineage>
        <taxon>Bacteria</taxon>
        <taxon>Pseudomonadati</taxon>
        <taxon>Bacteroidota</taxon>
        <taxon>Cytophagia</taxon>
        <taxon>Cytophagales</taxon>
        <taxon>Fulvivirgaceae</taxon>
        <taxon>Fulvivirga</taxon>
    </lineage>
</organism>
<protein>
    <submittedName>
        <fullName evidence="1">Uncharacterized protein</fullName>
    </submittedName>
</protein>